<dbReference type="AGR" id="MGI:2140712"/>
<dbReference type="Bgee" id="ENSMUSG00000036062">
    <property type="expression patterns" value="Expressed in lumbar dorsal root ganglion and 130 other cell types or tissues"/>
</dbReference>
<reference evidence="2 4" key="1">
    <citation type="journal article" date="2009" name="PLoS Biol.">
        <title>Lineage-specific biology revealed by a finished genome assembly of the mouse.</title>
        <authorList>
            <consortium name="Mouse Genome Sequencing Consortium"/>
            <person name="Church D.M."/>
            <person name="Goodstadt L."/>
            <person name="Hillier L.W."/>
            <person name="Zody M.C."/>
            <person name="Goldstein S."/>
            <person name="She X."/>
            <person name="Bult C.J."/>
            <person name="Agarwala R."/>
            <person name="Cherry J.L."/>
            <person name="DiCuccio M."/>
            <person name="Hlavina W."/>
            <person name="Kapustin Y."/>
            <person name="Meric P."/>
            <person name="Maglott D."/>
            <person name="Birtle Z."/>
            <person name="Marques A.C."/>
            <person name="Graves T."/>
            <person name="Zhou S."/>
            <person name="Teague B."/>
            <person name="Potamousis K."/>
            <person name="Churas C."/>
            <person name="Place M."/>
            <person name="Herschleb J."/>
            <person name="Runnheim R."/>
            <person name="Forrest D."/>
            <person name="Amos-Landgraf J."/>
            <person name="Schwartz D.C."/>
            <person name="Cheng Z."/>
            <person name="Lindblad-Toh K."/>
            <person name="Eichler E.E."/>
            <person name="Ponting C.P."/>
        </authorList>
    </citation>
    <scope>NUCLEOTIDE SEQUENCE [LARGE SCALE GENOMIC DNA]</scope>
    <source>
        <strain evidence="2 4">C57BL/6J</strain>
    </source>
</reference>
<protein>
    <submittedName>
        <fullName evidence="2">PHD finger protein 24</fullName>
    </submittedName>
</protein>
<feature type="region of interest" description="Disordered" evidence="1">
    <location>
        <begin position="1"/>
        <end position="42"/>
    </location>
</feature>
<dbReference type="PeptideAtlas" id="S4R2C8"/>
<reference evidence="2" key="4">
    <citation type="submission" date="2025-09" db="UniProtKB">
        <authorList>
            <consortium name="Ensembl"/>
        </authorList>
    </citation>
    <scope>IDENTIFICATION</scope>
    <source>
        <strain evidence="2">C57BL/6J</strain>
    </source>
</reference>
<dbReference type="MGI" id="MGI:2140712">
    <property type="gene designation" value="Phf24"/>
</dbReference>
<dbReference type="Ensembl" id="ENSMUST00000124380.2">
    <property type="protein sequence ID" value="ENSMUSP00000138593.2"/>
    <property type="gene ID" value="ENSMUSG00000036062.14"/>
</dbReference>
<accession>S4R2C8</accession>
<feature type="compositionally biased region" description="Polar residues" evidence="1">
    <location>
        <begin position="7"/>
        <end position="18"/>
    </location>
</feature>
<reference evidence="2" key="3">
    <citation type="submission" date="2025-08" db="UniProtKB">
        <authorList>
            <consortium name="Ensembl"/>
        </authorList>
    </citation>
    <scope>IDENTIFICATION</scope>
    <source>
        <strain evidence="2">C57BL/6J</strain>
    </source>
</reference>
<proteinExistence type="evidence at protein level"/>
<reference evidence="2 4" key="2">
    <citation type="journal article" date="2011" name="PLoS Biol.">
        <title>Modernizing reference genome assemblies.</title>
        <authorList>
            <person name="Church D.M."/>
            <person name="Schneider V.A."/>
            <person name="Graves T."/>
            <person name="Auger K."/>
            <person name="Cunningham F."/>
            <person name="Bouk N."/>
            <person name="Chen H.C."/>
            <person name="Agarwala R."/>
            <person name="McLaren W.M."/>
            <person name="Ritchie G.R."/>
            <person name="Albracht D."/>
            <person name="Kremitzki M."/>
            <person name="Rock S."/>
            <person name="Kotkiewicz H."/>
            <person name="Kremitzki C."/>
            <person name="Wollam A."/>
            <person name="Trani L."/>
            <person name="Fulton L."/>
            <person name="Fulton R."/>
            <person name="Matthews L."/>
            <person name="Whitehead S."/>
            <person name="Chow W."/>
            <person name="Torrance J."/>
            <person name="Dunn M."/>
            <person name="Harden G."/>
            <person name="Threadgold G."/>
            <person name="Wood J."/>
            <person name="Collins J."/>
            <person name="Heath P."/>
            <person name="Griffiths G."/>
            <person name="Pelan S."/>
            <person name="Grafham D."/>
            <person name="Eichler E.E."/>
            <person name="Weinstock G."/>
            <person name="Mardis E.R."/>
            <person name="Wilson R.K."/>
            <person name="Howe K."/>
            <person name="Flicek P."/>
            <person name="Hubbard T."/>
        </authorList>
    </citation>
    <scope>NUCLEOTIDE SEQUENCE [LARGE SCALE GENOMIC DNA]</scope>
    <source>
        <strain evidence="2 4">C57BL/6J</strain>
    </source>
</reference>
<keyword evidence="5 6" id="KW-1267">Proteomics identification</keyword>
<evidence type="ECO:0000256" key="1">
    <source>
        <dbReference type="SAM" id="MobiDB-lite"/>
    </source>
</evidence>
<dbReference type="ProteomicsDB" id="369871"/>
<evidence type="ECO:0007829" key="6">
    <source>
        <dbReference type="ProteomicsDB" id="S4R2C8"/>
    </source>
</evidence>
<dbReference type="ExpressionAtlas" id="S4R2C8">
    <property type="expression patterns" value="baseline and differential"/>
</dbReference>
<dbReference type="VEuPathDB" id="HostDB:ENSMUSG00000036062"/>
<dbReference type="AlphaFoldDB" id="S4R2C8"/>
<dbReference type="HOGENOM" id="CLU_3260373_0_0_1"/>
<dbReference type="Antibodypedia" id="5591">
    <property type="antibodies" value="20 antibodies from 11 providers"/>
</dbReference>
<evidence type="ECO:0000313" key="4">
    <source>
        <dbReference type="Proteomes" id="UP000000589"/>
    </source>
</evidence>
<evidence type="ECO:0000313" key="2">
    <source>
        <dbReference type="Ensembl" id="ENSMUSP00000138593.2"/>
    </source>
</evidence>
<evidence type="ECO:0007829" key="5">
    <source>
        <dbReference type="PeptideAtlas" id="S4R2C8"/>
    </source>
</evidence>
<evidence type="ECO:0000313" key="3">
    <source>
        <dbReference type="MGI" id="MGI:2140712"/>
    </source>
</evidence>
<name>S4R2C8_MOUSE</name>
<keyword evidence="4" id="KW-1185">Reference proteome</keyword>
<sequence length="42" mass="4612">MGVLMSKRQTVEQVQKSLHQGFPRWLPAPHGLPPRGQCSGGD</sequence>
<organism evidence="2 4">
    <name type="scientific">Mus musculus</name>
    <name type="common">Mouse</name>
    <dbReference type="NCBI Taxonomy" id="10090"/>
    <lineage>
        <taxon>Eukaryota</taxon>
        <taxon>Metazoa</taxon>
        <taxon>Chordata</taxon>
        <taxon>Craniata</taxon>
        <taxon>Vertebrata</taxon>
        <taxon>Euteleostomi</taxon>
        <taxon>Mammalia</taxon>
        <taxon>Eutheria</taxon>
        <taxon>Euarchontoglires</taxon>
        <taxon>Glires</taxon>
        <taxon>Rodentia</taxon>
        <taxon>Myomorpha</taxon>
        <taxon>Muroidea</taxon>
        <taxon>Muridae</taxon>
        <taxon>Murinae</taxon>
        <taxon>Mus</taxon>
        <taxon>Mus</taxon>
    </lineage>
</organism>
<dbReference type="Proteomes" id="UP000000589">
    <property type="component" value="Chromosome 4"/>
</dbReference>
<dbReference type="GeneTree" id="ENSGT00390000002865"/>
<gene>
    <name evidence="2 3" type="primary">Phf24</name>
    <name evidence="3" type="synonym">N28178</name>
</gene>